<feature type="transmembrane region" description="Helical" evidence="7">
    <location>
        <begin position="178"/>
        <end position="201"/>
    </location>
</feature>
<dbReference type="InterPro" id="IPR049326">
    <property type="entry name" value="Rhodopsin_dom_fungi"/>
</dbReference>
<feature type="transmembrane region" description="Helical" evidence="7">
    <location>
        <begin position="6"/>
        <end position="24"/>
    </location>
</feature>
<reference evidence="9" key="2">
    <citation type="submission" date="2023-05" db="EMBL/GenBank/DDBJ databases">
        <authorList>
            <consortium name="Lawrence Berkeley National Laboratory"/>
            <person name="Steindorff A."/>
            <person name="Hensen N."/>
            <person name="Bonometti L."/>
            <person name="Westerberg I."/>
            <person name="Brannstrom I.O."/>
            <person name="Guillou S."/>
            <person name="Cros-Aarteil S."/>
            <person name="Calhoun S."/>
            <person name="Haridas S."/>
            <person name="Kuo A."/>
            <person name="Mondo S."/>
            <person name="Pangilinan J."/>
            <person name="Riley R."/>
            <person name="Labutti K."/>
            <person name="Andreopoulos B."/>
            <person name="Lipzen A."/>
            <person name="Chen C."/>
            <person name="Yanf M."/>
            <person name="Daum C."/>
            <person name="Ng V."/>
            <person name="Clum A."/>
            <person name="Ohm R."/>
            <person name="Martin F."/>
            <person name="Silar P."/>
            <person name="Natvig D."/>
            <person name="Lalanne C."/>
            <person name="Gautier V."/>
            <person name="Ament-Velasquez S.L."/>
            <person name="Kruys A."/>
            <person name="Hutchinson M.I."/>
            <person name="Powell A.J."/>
            <person name="Barry K."/>
            <person name="Miller A.N."/>
            <person name="Grigoriev I.V."/>
            <person name="Debuchy R."/>
            <person name="Gladieux P."/>
            <person name="Thoren M.H."/>
            <person name="Johannesson H."/>
        </authorList>
    </citation>
    <scope>NUCLEOTIDE SEQUENCE</scope>
    <source>
        <strain evidence="9">CBS 103.79</strain>
    </source>
</reference>
<evidence type="ECO:0000313" key="10">
    <source>
        <dbReference type="Proteomes" id="UP001303889"/>
    </source>
</evidence>
<keyword evidence="2 7" id="KW-0812">Transmembrane</keyword>
<evidence type="ECO:0000256" key="3">
    <source>
        <dbReference type="ARBA" id="ARBA00022989"/>
    </source>
</evidence>
<dbReference type="AlphaFoldDB" id="A0AAN6MFX4"/>
<feature type="transmembrane region" description="Helical" evidence="7">
    <location>
        <begin position="36"/>
        <end position="56"/>
    </location>
</feature>
<evidence type="ECO:0000256" key="7">
    <source>
        <dbReference type="SAM" id="Phobius"/>
    </source>
</evidence>
<keyword evidence="4 7" id="KW-0472">Membrane</keyword>
<accession>A0AAN6MFX4</accession>
<feature type="domain" description="Rhodopsin" evidence="8">
    <location>
        <begin position="20"/>
        <end position="271"/>
    </location>
</feature>
<gene>
    <name evidence="9" type="ORF">C8A05DRAFT_46521</name>
</gene>
<evidence type="ECO:0000259" key="8">
    <source>
        <dbReference type="Pfam" id="PF20684"/>
    </source>
</evidence>
<dbReference type="InterPro" id="IPR052337">
    <property type="entry name" value="SAT4-like"/>
</dbReference>
<evidence type="ECO:0000256" key="6">
    <source>
        <dbReference type="SAM" id="MobiDB-lite"/>
    </source>
</evidence>
<feature type="region of interest" description="Disordered" evidence="6">
    <location>
        <begin position="289"/>
        <end position="320"/>
    </location>
</feature>
<feature type="compositionally biased region" description="Basic and acidic residues" evidence="6">
    <location>
        <begin position="299"/>
        <end position="311"/>
    </location>
</feature>
<dbReference type="Pfam" id="PF20684">
    <property type="entry name" value="Fung_rhodopsin"/>
    <property type="match status" value="1"/>
</dbReference>
<keyword evidence="3 7" id="KW-1133">Transmembrane helix</keyword>
<comment type="similarity">
    <text evidence="5">Belongs to the SAT4 family.</text>
</comment>
<evidence type="ECO:0000256" key="1">
    <source>
        <dbReference type="ARBA" id="ARBA00004141"/>
    </source>
</evidence>
<protein>
    <recommendedName>
        <fullName evidence="8">Rhodopsin domain-containing protein</fullName>
    </recommendedName>
</protein>
<organism evidence="9 10">
    <name type="scientific">Staphylotrichum tortipilum</name>
    <dbReference type="NCBI Taxonomy" id="2831512"/>
    <lineage>
        <taxon>Eukaryota</taxon>
        <taxon>Fungi</taxon>
        <taxon>Dikarya</taxon>
        <taxon>Ascomycota</taxon>
        <taxon>Pezizomycotina</taxon>
        <taxon>Sordariomycetes</taxon>
        <taxon>Sordariomycetidae</taxon>
        <taxon>Sordariales</taxon>
        <taxon>Chaetomiaceae</taxon>
        <taxon>Staphylotrichum</taxon>
    </lineage>
</organism>
<keyword evidence="10" id="KW-1185">Reference proteome</keyword>
<comment type="subcellular location">
    <subcellularLocation>
        <location evidence="1">Membrane</location>
        <topology evidence="1">Multi-pass membrane protein</topology>
    </subcellularLocation>
</comment>
<dbReference type="GO" id="GO:0016020">
    <property type="term" value="C:membrane"/>
    <property type="evidence" value="ECO:0007669"/>
    <property type="project" value="UniProtKB-SubCell"/>
</dbReference>
<reference evidence="9" key="1">
    <citation type="journal article" date="2023" name="Mol. Phylogenet. Evol.">
        <title>Genome-scale phylogeny and comparative genomics of the fungal order Sordariales.</title>
        <authorList>
            <person name="Hensen N."/>
            <person name="Bonometti L."/>
            <person name="Westerberg I."/>
            <person name="Brannstrom I.O."/>
            <person name="Guillou S."/>
            <person name="Cros-Aarteil S."/>
            <person name="Calhoun S."/>
            <person name="Haridas S."/>
            <person name="Kuo A."/>
            <person name="Mondo S."/>
            <person name="Pangilinan J."/>
            <person name="Riley R."/>
            <person name="LaButti K."/>
            <person name="Andreopoulos B."/>
            <person name="Lipzen A."/>
            <person name="Chen C."/>
            <person name="Yan M."/>
            <person name="Daum C."/>
            <person name="Ng V."/>
            <person name="Clum A."/>
            <person name="Steindorff A."/>
            <person name="Ohm R.A."/>
            <person name="Martin F."/>
            <person name="Silar P."/>
            <person name="Natvig D.O."/>
            <person name="Lalanne C."/>
            <person name="Gautier V."/>
            <person name="Ament-Velasquez S.L."/>
            <person name="Kruys A."/>
            <person name="Hutchinson M.I."/>
            <person name="Powell A.J."/>
            <person name="Barry K."/>
            <person name="Miller A.N."/>
            <person name="Grigoriev I.V."/>
            <person name="Debuchy R."/>
            <person name="Gladieux P."/>
            <person name="Hiltunen Thoren M."/>
            <person name="Johannesson H."/>
        </authorList>
    </citation>
    <scope>NUCLEOTIDE SEQUENCE</scope>
    <source>
        <strain evidence="9">CBS 103.79</strain>
    </source>
</reference>
<dbReference type="Proteomes" id="UP001303889">
    <property type="component" value="Unassembled WGS sequence"/>
</dbReference>
<comment type="caution">
    <text evidence="9">The sequence shown here is derived from an EMBL/GenBank/DDBJ whole genome shotgun (WGS) entry which is preliminary data.</text>
</comment>
<evidence type="ECO:0000256" key="4">
    <source>
        <dbReference type="ARBA" id="ARBA00023136"/>
    </source>
</evidence>
<evidence type="ECO:0000256" key="2">
    <source>
        <dbReference type="ARBA" id="ARBA00022692"/>
    </source>
</evidence>
<feature type="transmembrane region" description="Helical" evidence="7">
    <location>
        <begin position="130"/>
        <end position="150"/>
    </location>
</feature>
<sequence length="420" mass="46100">MAFATEAFTLLGIGLFVIALRLYMRISTAGIRHLYVDDYLMVLAAAVYSIETYLAFTVGERWKGLANNAMTDEERRLLNPSSEEYRLRVNGSKTQVAGMCSYTFLLWVIKAAVCTFYLRLTAGLGYKKRVYAGFTLIGVTWVSVSLTILLSCHPLSKNWQIYPDPGTLCQPAISKADIIVTLVLNVVTDIYLICIPVPLLWKSSLRPLKKAGLIILFSGGLFVTVAGVLRCVLILSDPINGAEKAGSWAVRETFVAIVTSNMPIISPLIARCFRPIIGTVMYLSSVAPKTSENTPSAEGKARSYAIEDKTPRRGTGPRTINPIPDFTLNGSDEHICPPDHDDWGATLYETDLEAGRGPLKNGVIVKRSSIEIIEMQRMGEPKEAQDITDYYILREGQGVVGCVEGRATAEPRTRTSGTMG</sequence>
<dbReference type="PANTHER" id="PTHR33048:SF2">
    <property type="entry name" value="SRPK"/>
    <property type="match status" value="1"/>
</dbReference>
<feature type="transmembrane region" description="Helical" evidence="7">
    <location>
        <begin position="213"/>
        <end position="235"/>
    </location>
</feature>
<evidence type="ECO:0000313" key="9">
    <source>
        <dbReference type="EMBL" id="KAK3899396.1"/>
    </source>
</evidence>
<dbReference type="EMBL" id="MU855791">
    <property type="protein sequence ID" value="KAK3899396.1"/>
    <property type="molecule type" value="Genomic_DNA"/>
</dbReference>
<proteinExistence type="inferred from homology"/>
<evidence type="ECO:0000256" key="5">
    <source>
        <dbReference type="ARBA" id="ARBA00038359"/>
    </source>
</evidence>
<dbReference type="PANTHER" id="PTHR33048">
    <property type="entry name" value="PTH11-LIKE INTEGRAL MEMBRANE PROTEIN (AFU_ORTHOLOGUE AFUA_5G11245)"/>
    <property type="match status" value="1"/>
</dbReference>
<feature type="transmembrane region" description="Helical" evidence="7">
    <location>
        <begin position="96"/>
        <end position="118"/>
    </location>
</feature>
<name>A0AAN6MFX4_9PEZI</name>